<keyword evidence="2" id="KW-0805">Transcription regulation</keyword>
<dbReference type="InterPro" id="IPR045843">
    <property type="entry name" value="IND-like"/>
</dbReference>
<dbReference type="InterPro" id="IPR045239">
    <property type="entry name" value="bHLH95_bHLH"/>
</dbReference>
<keyword evidence="4" id="KW-0804">Transcription</keyword>
<feature type="region of interest" description="Disordered" evidence="6">
    <location>
        <begin position="106"/>
        <end position="141"/>
    </location>
</feature>
<dbReference type="Pfam" id="PF00010">
    <property type="entry name" value="HLH"/>
    <property type="match status" value="1"/>
</dbReference>
<feature type="compositionally biased region" description="Gly residues" evidence="6">
    <location>
        <begin position="117"/>
        <end position="128"/>
    </location>
</feature>
<name>A0AAD3TK10_NEPGR</name>
<dbReference type="GO" id="GO:0005634">
    <property type="term" value="C:nucleus"/>
    <property type="evidence" value="ECO:0007669"/>
    <property type="project" value="UniProtKB-SubCell"/>
</dbReference>
<evidence type="ECO:0000256" key="1">
    <source>
        <dbReference type="ARBA" id="ARBA00004123"/>
    </source>
</evidence>
<dbReference type="InterPro" id="IPR011598">
    <property type="entry name" value="bHLH_dom"/>
</dbReference>
<comment type="caution">
    <text evidence="8">The sequence shown here is derived from an EMBL/GenBank/DDBJ whole genome shotgun (WGS) entry which is preliminary data.</text>
</comment>
<dbReference type="GO" id="GO:0000981">
    <property type="term" value="F:DNA-binding transcription factor activity, RNA polymerase II-specific"/>
    <property type="evidence" value="ECO:0007669"/>
    <property type="project" value="TreeGrafter"/>
</dbReference>
<reference evidence="8" key="1">
    <citation type="submission" date="2023-05" db="EMBL/GenBank/DDBJ databases">
        <title>Nepenthes gracilis genome sequencing.</title>
        <authorList>
            <person name="Fukushima K."/>
        </authorList>
    </citation>
    <scope>NUCLEOTIDE SEQUENCE</scope>
    <source>
        <strain evidence="8">SING2019-196</strain>
    </source>
</reference>
<accession>A0AAD3TK10</accession>
<keyword evidence="9" id="KW-1185">Reference proteome</keyword>
<keyword evidence="3" id="KW-0238">DNA-binding</keyword>
<dbReference type="Proteomes" id="UP001279734">
    <property type="component" value="Unassembled WGS sequence"/>
</dbReference>
<dbReference type="GO" id="GO:0000978">
    <property type="term" value="F:RNA polymerase II cis-regulatory region sequence-specific DNA binding"/>
    <property type="evidence" value="ECO:0007669"/>
    <property type="project" value="TreeGrafter"/>
</dbReference>
<dbReference type="SUPFAM" id="SSF47459">
    <property type="entry name" value="HLH, helix-loop-helix DNA-binding domain"/>
    <property type="match status" value="1"/>
</dbReference>
<dbReference type="PANTHER" id="PTHR16223">
    <property type="entry name" value="TRANSCRIPTION FACTOR BHLH83-RELATED"/>
    <property type="match status" value="1"/>
</dbReference>
<dbReference type="PANTHER" id="PTHR16223:SF49">
    <property type="entry name" value="TRANSCRIPTION FACTOR BHLH52-RELATED"/>
    <property type="match status" value="1"/>
</dbReference>
<dbReference type="EMBL" id="BSYO01000039">
    <property type="protein sequence ID" value="GMH30892.1"/>
    <property type="molecule type" value="Genomic_DNA"/>
</dbReference>
<dbReference type="InterPro" id="IPR036638">
    <property type="entry name" value="HLH_DNA-bd_sf"/>
</dbReference>
<keyword evidence="5" id="KW-0539">Nucleus</keyword>
<evidence type="ECO:0000256" key="4">
    <source>
        <dbReference type="ARBA" id="ARBA00023163"/>
    </source>
</evidence>
<evidence type="ECO:0000256" key="5">
    <source>
        <dbReference type="ARBA" id="ARBA00023242"/>
    </source>
</evidence>
<evidence type="ECO:0000259" key="7">
    <source>
        <dbReference type="PROSITE" id="PS50888"/>
    </source>
</evidence>
<sequence>MFDDLFVNLDKQPFHLEDLPDDVSLPAQNLPPSQEFNSCHCLKRYKCSQIDNQANYNQFDFALLDFLGLDNYYNNRQMLAFDPYTGVQLPVYGNSNCNNTVAVDSSDWRKQESTGCSSGGNRGEGGGSPSTQSLAARQRRRKISEKTQQLAKLIPGAQKLNTADMFQAAFKYIKFLQAQLTVLQSMNSIQNDEQGAGIEREELQLMLSSPSVQEKLYLEEKCLVSKEIAKELPSTHWLITSNGS</sequence>
<dbReference type="CDD" id="cd11393">
    <property type="entry name" value="bHLH_AtbHLH_like"/>
    <property type="match status" value="1"/>
</dbReference>
<gene>
    <name evidence="8" type="ORF">Nepgr_032735</name>
</gene>
<evidence type="ECO:0000313" key="9">
    <source>
        <dbReference type="Proteomes" id="UP001279734"/>
    </source>
</evidence>
<evidence type="ECO:0000256" key="3">
    <source>
        <dbReference type="ARBA" id="ARBA00023125"/>
    </source>
</evidence>
<evidence type="ECO:0000313" key="8">
    <source>
        <dbReference type="EMBL" id="GMH30892.1"/>
    </source>
</evidence>
<dbReference type="Gene3D" id="4.10.280.10">
    <property type="entry name" value="Helix-loop-helix DNA-binding domain"/>
    <property type="match status" value="1"/>
</dbReference>
<organism evidence="8 9">
    <name type="scientific">Nepenthes gracilis</name>
    <name type="common">Slender pitcher plant</name>
    <dbReference type="NCBI Taxonomy" id="150966"/>
    <lineage>
        <taxon>Eukaryota</taxon>
        <taxon>Viridiplantae</taxon>
        <taxon>Streptophyta</taxon>
        <taxon>Embryophyta</taxon>
        <taxon>Tracheophyta</taxon>
        <taxon>Spermatophyta</taxon>
        <taxon>Magnoliopsida</taxon>
        <taxon>eudicotyledons</taxon>
        <taxon>Gunneridae</taxon>
        <taxon>Pentapetalae</taxon>
        <taxon>Caryophyllales</taxon>
        <taxon>Nepenthaceae</taxon>
        <taxon>Nepenthes</taxon>
    </lineage>
</organism>
<dbReference type="AlphaFoldDB" id="A0AAD3TK10"/>
<dbReference type="PROSITE" id="PS50888">
    <property type="entry name" value="BHLH"/>
    <property type="match status" value="1"/>
</dbReference>
<feature type="domain" description="BHLH" evidence="7">
    <location>
        <begin position="127"/>
        <end position="176"/>
    </location>
</feature>
<dbReference type="GO" id="GO:0046983">
    <property type="term" value="F:protein dimerization activity"/>
    <property type="evidence" value="ECO:0007669"/>
    <property type="project" value="InterPro"/>
</dbReference>
<evidence type="ECO:0000256" key="2">
    <source>
        <dbReference type="ARBA" id="ARBA00023015"/>
    </source>
</evidence>
<comment type="subcellular location">
    <subcellularLocation>
        <location evidence="1">Nucleus</location>
    </subcellularLocation>
</comment>
<dbReference type="SMART" id="SM00353">
    <property type="entry name" value="HLH"/>
    <property type="match status" value="1"/>
</dbReference>
<proteinExistence type="predicted"/>
<protein>
    <recommendedName>
        <fullName evidence="7">BHLH domain-containing protein</fullName>
    </recommendedName>
</protein>
<evidence type="ECO:0000256" key="6">
    <source>
        <dbReference type="SAM" id="MobiDB-lite"/>
    </source>
</evidence>